<dbReference type="PANTHER" id="PTHR30136:SF7">
    <property type="entry name" value="HTH-TYPE TRANSCRIPTIONAL REGULATOR KDGR-RELATED"/>
    <property type="match status" value="1"/>
</dbReference>
<dbReference type="InterPro" id="IPR014757">
    <property type="entry name" value="Tscrpt_reg_IclR_C"/>
</dbReference>
<keyword evidence="7" id="KW-1185">Reference proteome</keyword>
<evidence type="ECO:0000259" key="5">
    <source>
        <dbReference type="PROSITE" id="PS51078"/>
    </source>
</evidence>
<proteinExistence type="predicted"/>
<name>A0ABS0XM02_9SPHN</name>
<dbReference type="PANTHER" id="PTHR30136">
    <property type="entry name" value="HELIX-TURN-HELIX TRANSCRIPTIONAL REGULATOR, ICLR FAMILY"/>
    <property type="match status" value="1"/>
</dbReference>
<evidence type="ECO:0000256" key="1">
    <source>
        <dbReference type="ARBA" id="ARBA00023015"/>
    </source>
</evidence>
<dbReference type="PROSITE" id="PS51077">
    <property type="entry name" value="HTH_ICLR"/>
    <property type="match status" value="1"/>
</dbReference>
<keyword evidence="3" id="KW-0804">Transcription</keyword>
<evidence type="ECO:0000313" key="6">
    <source>
        <dbReference type="EMBL" id="MBJ6121077.1"/>
    </source>
</evidence>
<dbReference type="Gene3D" id="1.10.10.10">
    <property type="entry name" value="Winged helix-like DNA-binding domain superfamily/Winged helix DNA-binding domain"/>
    <property type="match status" value="1"/>
</dbReference>
<accession>A0ABS0XM02</accession>
<dbReference type="InterPro" id="IPR036388">
    <property type="entry name" value="WH-like_DNA-bd_sf"/>
</dbReference>
<sequence length="263" mass="28634">MTREGPKGSYAAPALEKAFEILELLSKQNSGATISEMSAVLDRSVGELFRIVIVMERHGYLQKSPVTDRYSVAYKLLDLAFSATPAQNVVEAALPEMRALAQDIEQSCHLVVISGTQGMIVAREENPATRGFALRLGASIDLLNSCSGHILLAMSPPDKAESLIDRLLRDRQPPVDVAALQLRLKRVRTEGFDVRRSPVTFGVTDMSYPIFGFDGGLMAALTIPFLELIDGSQKLDATAARLRLGEAAARISDRLGHTRSQPD</sequence>
<feature type="domain" description="HTH iclR-type" evidence="4">
    <location>
        <begin position="12"/>
        <end position="74"/>
    </location>
</feature>
<evidence type="ECO:0000256" key="3">
    <source>
        <dbReference type="ARBA" id="ARBA00023163"/>
    </source>
</evidence>
<dbReference type="Gene3D" id="3.30.450.40">
    <property type="match status" value="1"/>
</dbReference>
<dbReference type="InterPro" id="IPR005471">
    <property type="entry name" value="Tscrpt_reg_IclR_N"/>
</dbReference>
<dbReference type="InterPro" id="IPR029016">
    <property type="entry name" value="GAF-like_dom_sf"/>
</dbReference>
<evidence type="ECO:0000256" key="2">
    <source>
        <dbReference type="ARBA" id="ARBA00023125"/>
    </source>
</evidence>
<dbReference type="InterPro" id="IPR036390">
    <property type="entry name" value="WH_DNA-bd_sf"/>
</dbReference>
<dbReference type="SMART" id="SM00346">
    <property type="entry name" value="HTH_ICLR"/>
    <property type="match status" value="1"/>
</dbReference>
<dbReference type="RefSeq" id="WP_199035625.1">
    <property type="nucleotide sequence ID" value="NZ_JAELXS010000002.1"/>
</dbReference>
<feature type="domain" description="IclR-ED" evidence="5">
    <location>
        <begin position="75"/>
        <end position="257"/>
    </location>
</feature>
<dbReference type="Pfam" id="PF09339">
    <property type="entry name" value="HTH_IclR"/>
    <property type="match status" value="1"/>
</dbReference>
<dbReference type="InterPro" id="IPR050707">
    <property type="entry name" value="HTH_MetabolicPath_Reg"/>
</dbReference>
<organism evidence="6 7">
    <name type="scientific">Sphingomonas mollis</name>
    <dbReference type="NCBI Taxonomy" id="2795726"/>
    <lineage>
        <taxon>Bacteria</taxon>
        <taxon>Pseudomonadati</taxon>
        <taxon>Pseudomonadota</taxon>
        <taxon>Alphaproteobacteria</taxon>
        <taxon>Sphingomonadales</taxon>
        <taxon>Sphingomonadaceae</taxon>
        <taxon>Sphingomonas</taxon>
    </lineage>
</organism>
<dbReference type="EMBL" id="JAELXS010000002">
    <property type="protein sequence ID" value="MBJ6121077.1"/>
    <property type="molecule type" value="Genomic_DNA"/>
</dbReference>
<comment type="caution">
    <text evidence="6">The sequence shown here is derived from an EMBL/GenBank/DDBJ whole genome shotgun (WGS) entry which is preliminary data.</text>
</comment>
<dbReference type="SUPFAM" id="SSF46785">
    <property type="entry name" value="Winged helix' DNA-binding domain"/>
    <property type="match status" value="1"/>
</dbReference>
<gene>
    <name evidence="6" type="ORF">JAO74_04640</name>
</gene>
<keyword evidence="2" id="KW-0238">DNA-binding</keyword>
<dbReference type="Proteomes" id="UP000640426">
    <property type="component" value="Unassembled WGS sequence"/>
</dbReference>
<dbReference type="Pfam" id="PF01614">
    <property type="entry name" value="IclR_C"/>
    <property type="match status" value="1"/>
</dbReference>
<reference evidence="7" key="1">
    <citation type="submission" date="2020-12" db="EMBL/GenBank/DDBJ databases">
        <title>Hymenobacter sp.</title>
        <authorList>
            <person name="Kim M.K."/>
        </authorList>
    </citation>
    <scope>NUCLEOTIDE SEQUENCE [LARGE SCALE GENOMIC DNA]</scope>
    <source>
        <strain evidence="7">BT553</strain>
    </source>
</reference>
<evidence type="ECO:0000313" key="7">
    <source>
        <dbReference type="Proteomes" id="UP000640426"/>
    </source>
</evidence>
<evidence type="ECO:0000259" key="4">
    <source>
        <dbReference type="PROSITE" id="PS51077"/>
    </source>
</evidence>
<dbReference type="PROSITE" id="PS51078">
    <property type="entry name" value="ICLR_ED"/>
    <property type="match status" value="1"/>
</dbReference>
<dbReference type="SUPFAM" id="SSF55781">
    <property type="entry name" value="GAF domain-like"/>
    <property type="match status" value="1"/>
</dbReference>
<keyword evidence="1" id="KW-0805">Transcription regulation</keyword>
<protein>
    <submittedName>
        <fullName evidence="6">IclR family transcriptional regulator</fullName>
    </submittedName>
</protein>